<protein>
    <submittedName>
        <fullName evidence="2">Uncharacterized protein</fullName>
    </submittedName>
</protein>
<comment type="caution">
    <text evidence="2">The sequence shown here is derived from an EMBL/GenBank/DDBJ whole genome shotgun (WGS) entry which is preliminary data.</text>
</comment>
<gene>
    <name evidence="2" type="ORF">GCM10008098_06740</name>
</gene>
<accession>A0ABQ2ZM45</accession>
<dbReference type="EMBL" id="BMXT01000001">
    <property type="protein sequence ID" value="GGY17674.1"/>
    <property type="molecule type" value="Genomic_DNA"/>
</dbReference>
<keyword evidence="3" id="KW-1185">Reference proteome</keyword>
<feature type="region of interest" description="Disordered" evidence="1">
    <location>
        <begin position="123"/>
        <end position="144"/>
    </location>
</feature>
<evidence type="ECO:0000313" key="3">
    <source>
        <dbReference type="Proteomes" id="UP000621898"/>
    </source>
</evidence>
<evidence type="ECO:0000256" key="1">
    <source>
        <dbReference type="SAM" id="MobiDB-lite"/>
    </source>
</evidence>
<dbReference type="Proteomes" id="UP000621898">
    <property type="component" value="Unassembled WGS sequence"/>
</dbReference>
<reference evidence="3" key="1">
    <citation type="journal article" date="2019" name="Int. J. Syst. Evol. Microbiol.">
        <title>The Global Catalogue of Microorganisms (GCM) 10K type strain sequencing project: providing services to taxonomists for standard genome sequencing and annotation.</title>
        <authorList>
            <consortium name="The Broad Institute Genomics Platform"/>
            <consortium name="The Broad Institute Genome Sequencing Center for Infectious Disease"/>
            <person name="Wu L."/>
            <person name="Ma J."/>
        </authorList>
    </citation>
    <scope>NUCLEOTIDE SEQUENCE [LARGE SCALE GENOMIC DNA]</scope>
    <source>
        <strain evidence="3">KCTC 22232</strain>
    </source>
</reference>
<sequence length="144" mass="14633">MAIEQAGGGNETQRRGFSLRGAGGNVLGGGTHGNSGIVCLNLSILMGIGAKGLLLRVPERMDAMISTEFGHTRTGLRKPQFACILDADDAASIGCPPRGSHEKAERATMTGMALSSAAQTGAWLPKAARAPAPSGPTGPHAAQD</sequence>
<proteinExistence type="predicted"/>
<organism evidence="2 3">
    <name type="scientific">Rhodanobacter panaciterrae</name>
    <dbReference type="NCBI Taxonomy" id="490572"/>
    <lineage>
        <taxon>Bacteria</taxon>
        <taxon>Pseudomonadati</taxon>
        <taxon>Pseudomonadota</taxon>
        <taxon>Gammaproteobacteria</taxon>
        <taxon>Lysobacterales</taxon>
        <taxon>Rhodanobacteraceae</taxon>
        <taxon>Rhodanobacter</taxon>
    </lineage>
</organism>
<name>A0ABQ2ZM45_9GAMM</name>
<evidence type="ECO:0000313" key="2">
    <source>
        <dbReference type="EMBL" id="GGY17674.1"/>
    </source>
</evidence>